<dbReference type="NCBIfam" id="NF046118">
    <property type="entry name" value="T4SS_BAB2_0123"/>
    <property type="match status" value="1"/>
</dbReference>
<keyword evidence="1" id="KW-0175">Coiled coil</keyword>
<keyword evidence="3" id="KW-1133">Transmembrane helix</keyword>
<reference evidence="4" key="1">
    <citation type="journal article" date="2014" name="Int. J. Syst. Evol. Microbiol.">
        <title>Complete genome sequence of Corynebacterium casei LMG S-19264T (=DSM 44701T), isolated from a smear-ripened cheese.</title>
        <authorList>
            <consortium name="US DOE Joint Genome Institute (JGI-PGF)"/>
            <person name="Walter F."/>
            <person name="Albersmeier A."/>
            <person name="Kalinowski J."/>
            <person name="Ruckert C."/>
        </authorList>
    </citation>
    <scope>NUCLEOTIDE SEQUENCE</scope>
    <source>
        <strain evidence="4">CGMCC 1.15082</strain>
    </source>
</reference>
<keyword evidence="5" id="KW-1185">Reference proteome</keyword>
<keyword evidence="3" id="KW-0812">Transmembrane</keyword>
<proteinExistence type="predicted"/>
<protein>
    <submittedName>
        <fullName evidence="4">Uncharacterized protein</fullName>
    </submittedName>
</protein>
<dbReference type="RefSeq" id="WP_188824821.1">
    <property type="nucleotide sequence ID" value="NZ_BMHH01000011.1"/>
</dbReference>
<feature type="transmembrane region" description="Helical" evidence="3">
    <location>
        <begin position="6"/>
        <end position="25"/>
    </location>
</feature>
<reference evidence="4" key="2">
    <citation type="submission" date="2020-09" db="EMBL/GenBank/DDBJ databases">
        <authorList>
            <person name="Sun Q."/>
            <person name="Zhou Y."/>
        </authorList>
    </citation>
    <scope>NUCLEOTIDE SEQUENCE</scope>
    <source>
        <strain evidence="4">CGMCC 1.15082</strain>
    </source>
</reference>
<name>A0A916SHU3_9HYPH</name>
<evidence type="ECO:0000313" key="5">
    <source>
        <dbReference type="Proteomes" id="UP000646478"/>
    </source>
</evidence>
<feature type="coiled-coil region" evidence="1">
    <location>
        <begin position="46"/>
        <end position="97"/>
    </location>
</feature>
<evidence type="ECO:0000256" key="3">
    <source>
        <dbReference type="SAM" id="Phobius"/>
    </source>
</evidence>
<dbReference type="EMBL" id="BMHH01000011">
    <property type="protein sequence ID" value="GGA98201.1"/>
    <property type="molecule type" value="Genomic_DNA"/>
</dbReference>
<evidence type="ECO:0000313" key="4">
    <source>
        <dbReference type="EMBL" id="GGA98201.1"/>
    </source>
</evidence>
<sequence length="159" mass="16735">MNLLLVNAISAGLSLVSIAIVIVALRKAAETIRLGRALADGIAASSAGLEKALAALQAERDDLRDESRKLSARLEESAKAQREINRSLDLMERIRAELQGDVRALRSSITARPVATASTPAPLAQTAPAKPAQAQPAKLPVFVHRRVQSAASTIGTGRS</sequence>
<accession>A0A916SHU3</accession>
<dbReference type="AlphaFoldDB" id="A0A916SHU3"/>
<evidence type="ECO:0000256" key="1">
    <source>
        <dbReference type="SAM" id="Coils"/>
    </source>
</evidence>
<dbReference type="Proteomes" id="UP000646478">
    <property type="component" value="Unassembled WGS sequence"/>
</dbReference>
<feature type="region of interest" description="Disordered" evidence="2">
    <location>
        <begin position="116"/>
        <end position="140"/>
    </location>
</feature>
<organism evidence="4 5">
    <name type="scientific">Brucella endophytica</name>
    <dbReference type="NCBI Taxonomy" id="1963359"/>
    <lineage>
        <taxon>Bacteria</taxon>
        <taxon>Pseudomonadati</taxon>
        <taxon>Pseudomonadota</taxon>
        <taxon>Alphaproteobacteria</taxon>
        <taxon>Hyphomicrobiales</taxon>
        <taxon>Brucellaceae</taxon>
        <taxon>Brucella/Ochrobactrum group</taxon>
        <taxon>Brucella</taxon>
    </lineage>
</organism>
<keyword evidence="3" id="KW-0472">Membrane</keyword>
<comment type="caution">
    <text evidence="4">The sequence shown here is derived from an EMBL/GenBank/DDBJ whole genome shotgun (WGS) entry which is preliminary data.</text>
</comment>
<evidence type="ECO:0000256" key="2">
    <source>
        <dbReference type="SAM" id="MobiDB-lite"/>
    </source>
</evidence>
<gene>
    <name evidence="4" type="ORF">GCM10011491_28060</name>
</gene>